<dbReference type="InterPro" id="IPR003203">
    <property type="entry name" value="CobU/CobP"/>
</dbReference>
<dbReference type="SUPFAM" id="SSF52540">
    <property type="entry name" value="P-loop containing nucleoside triphosphate hydrolases"/>
    <property type="match status" value="1"/>
</dbReference>
<keyword evidence="1" id="KW-0418">Kinase</keyword>
<comment type="caution">
    <text evidence="1">The sequence shown here is derived from an EMBL/GenBank/DDBJ whole genome shotgun (WGS) entry which is preliminary data.</text>
</comment>
<evidence type="ECO:0000313" key="2">
    <source>
        <dbReference type="Proteomes" id="UP000657421"/>
    </source>
</evidence>
<dbReference type="Gene3D" id="3.40.50.300">
    <property type="entry name" value="P-loop containing nucleotide triphosphate hydrolases"/>
    <property type="match status" value="1"/>
</dbReference>
<gene>
    <name evidence="1" type="ORF">H8716_12035</name>
</gene>
<name>A0ABR7ND91_9FIRM</name>
<keyword evidence="2" id="KW-1185">Reference proteome</keyword>
<sequence>MELIIGGAYQGKKNTAQKLFGLRNTDILDGENCKIEDVFSCRAVSEFHMLIRRIMEQQESPEDFFEHLKTENPGVILISNEIGYGIVPLERFERDWREKTGRICCLAAQESDHVIRVLAGNPVCIKGEQIW</sequence>
<organism evidence="1 2">
    <name type="scientific">Jingyaoa shaoxingensis</name>
    <dbReference type="NCBI Taxonomy" id="2763671"/>
    <lineage>
        <taxon>Bacteria</taxon>
        <taxon>Bacillati</taxon>
        <taxon>Bacillota</taxon>
        <taxon>Clostridia</taxon>
        <taxon>Lachnospirales</taxon>
        <taxon>Lachnospiraceae</taxon>
        <taxon>Jingyaoa</taxon>
    </lineage>
</organism>
<dbReference type="GO" id="GO:0016301">
    <property type="term" value="F:kinase activity"/>
    <property type="evidence" value="ECO:0007669"/>
    <property type="project" value="UniProtKB-KW"/>
</dbReference>
<dbReference type="Proteomes" id="UP000657421">
    <property type="component" value="Unassembled WGS sequence"/>
</dbReference>
<accession>A0ABR7ND91</accession>
<dbReference type="Pfam" id="PF02283">
    <property type="entry name" value="CobU"/>
    <property type="match status" value="1"/>
</dbReference>
<keyword evidence="1" id="KW-0808">Transferase</keyword>
<protein>
    <submittedName>
        <fullName evidence="1">Bifunctional adenosylcobinamide kinase/adenosylcobinamide-phosphate guanylyltransferase</fullName>
    </submittedName>
</protein>
<dbReference type="InterPro" id="IPR027417">
    <property type="entry name" value="P-loop_NTPase"/>
</dbReference>
<dbReference type="EMBL" id="JACRSZ010000012">
    <property type="protein sequence ID" value="MBC8573807.1"/>
    <property type="molecule type" value="Genomic_DNA"/>
</dbReference>
<dbReference type="RefSeq" id="WP_249309111.1">
    <property type="nucleotide sequence ID" value="NZ_JACRSZ010000012.1"/>
</dbReference>
<reference evidence="1 2" key="1">
    <citation type="submission" date="2020-08" db="EMBL/GenBank/DDBJ databases">
        <title>Genome public.</title>
        <authorList>
            <person name="Liu C."/>
            <person name="Sun Q."/>
        </authorList>
    </citation>
    <scope>NUCLEOTIDE SEQUENCE [LARGE SCALE GENOMIC DNA]</scope>
    <source>
        <strain evidence="1 2">NSJ-46</strain>
    </source>
</reference>
<keyword evidence="1" id="KW-0548">Nucleotidyltransferase</keyword>
<dbReference type="GO" id="GO:0016779">
    <property type="term" value="F:nucleotidyltransferase activity"/>
    <property type="evidence" value="ECO:0007669"/>
    <property type="project" value="UniProtKB-KW"/>
</dbReference>
<evidence type="ECO:0000313" key="1">
    <source>
        <dbReference type="EMBL" id="MBC8573807.1"/>
    </source>
</evidence>
<proteinExistence type="predicted"/>